<name>U4TK50_9LACO</name>
<evidence type="ECO:0000313" key="4">
    <source>
        <dbReference type="EMBL" id="ERL65226.1"/>
    </source>
</evidence>
<evidence type="ECO:0000259" key="3">
    <source>
        <dbReference type="Pfam" id="PF03217"/>
    </source>
</evidence>
<organism evidence="4 5">
    <name type="scientific">Schleiferilactobacillus shenzhenensis LY-73</name>
    <dbReference type="NCBI Taxonomy" id="1231336"/>
    <lineage>
        <taxon>Bacteria</taxon>
        <taxon>Bacillati</taxon>
        <taxon>Bacillota</taxon>
        <taxon>Bacilli</taxon>
        <taxon>Lactobacillales</taxon>
        <taxon>Lactobacillaceae</taxon>
        <taxon>Schleiferilactobacillus</taxon>
    </lineage>
</organism>
<proteinExistence type="predicted"/>
<sequence>MFMQKVKALGILSAALLAAAPLTMAAASPAQAASTQQSQSVQHEQQNNAGQKQSKPTQQQNADAKKQAQPKQQPAAAQPAKQASSTSTVTAATGTLTVTNKNGAGVYASATGTGAERTLPYNSSWVYFAVAKNADGTTSYKVGTNEWVKAADVSVAGSTAAKPAASASSHPIFKVGSQAAPLVDANGKQVKQLTAGSRWQTFGTKQIDGATYYNVGGGQYVRADLGQANAN</sequence>
<feature type="compositionally biased region" description="Low complexity" evidence="1">
    <location>
        <begin position="34"/>
        <end position="46"/>
    </location>
</feature>
<dbReference type="Pfam" id="PF03217">
    <property type="entry name" value="SlpA"/>
    <property type="match status" value="1"/>
</dbReference>
<keyword evidence="5" id="KW-1185">Reference proteome</keyword>
<reference evidence="5" key="1">
    <citation type="journal article" date="2013" name="Genome Announc.">
        <title>Whole-Genome Sequencing of Lactobacillus shenzhenensis Strain LY-73T.</title>
        <authorList>
            <person name="Lin Z."/>
            <person name="Liu Z."/>
            <person name="Yang R."/>
            <person name="Zou Y."/>
            <person name="Wan D."/>
            <person name="Chen J."/>
            <person name="Guo M."/>
            <person name="Zhao J."/>
            <person name="Fang C."/>
            <person name="Yang R."/>
            <person name="Liu F."/>
        </authorList>
    </citation>
    <scope>NUCLEOTIDE SEQUENCE [LARGE SCALE GENOMIC DNA]</scope>
    <source>
        <strain evidence="5">LY-73</strain>
    </source>
</reference>
<accession>U4TK50</accession>
<protein>
    <recommendedName>
        <fullName evidence="3">S-layer protein C-terminal domain-containing protein</fullName>
    </recommendedName>
</protein>
<feature type="compositionally biased region" description="Polar residues" evidence="1">
    <location>
        <begin position="47"/>
        <end position="57"/>
    </location>
</feature>
<feature type="signal peptide" evidence="2">
    <location>
        <begin position="1"/>
        <end position="32"/>
    </location>
</feature>
<feature type="region of interest" description="Disordered" evidence="1">
    <location>
        <begin position="34"/>
        <end position="88"/>
    </location>
</feature>
<dbReference type="InterPro" id="IPR024968">
    <property type="entry name" value="SlpA_C_lactobacillus"/>
</dbReference>
<feature type="domain" description="S-layer protein C-terminal" evidence="3">
    <location>
        <begin position="180"/>
        <end position="223"/>
    </location>
</feature>
<evidence type="ECO:0000256" key="1">
    <source>
        <dbReference type="SAM" id="MobiDB-lite"/>
    </source>
</evidence>
<keyword evidence="2" id="KW-0732">Signal</keyword>
<dbReference type="EMBL" id="KI271588">
    <property type="protein sequence ID" value="ERL65226.1"/>
    <property type="molecule type" value="Genomic_DNA"/>
</dbReference>
<dbReference type="HOGENOM" id="CLU_1198554_0_0_9"/>
<dbReference type="Proteomes" id="UP000030647">
    <property type="component" value="Unassembled WGS sequence"/>
</dbReference>
<dbReference type="AlphaFoldDB" id="U4TK50"/>
<gene>
    <name evidence="4" type="ORF">L248_2901</name>
</gene>
<evidence type="ECO:0000256" key="2">
    <source>
        <dbReference type="SAM" id="SignalP"/>
    </source>
</evidence>
<feature type="compositionally biased region" description="Low complexity" evidence="1">
    <location>
        <begin position="58"/>
        <end position="88"/>
    </location>
</feature>
<feature type="chain" id="PRO_5004655542" description="S-layer protein C-terminal domain-containing protein" evidence="2">
    <location>
        <begin position="33"/>
        <end position="231"/>
    </location>
</feature>
<evidence type="ECO:0000313" key="5">
    <source>
        <dbReference type="Proteomes" id="UP000030647"/>
    </source>
</evidence>